<dbReference type="EMBL" id="NIDN02000002">
    <property type="protein sequence ID" value="RLM01784.1"/>
    <property type="molecule type" value="Genomic_DNA"/>
</dbReference>
<dbReference type="Pfam" id="PF24244">
    <property type="entry name" value="Iec3-like_M"/>
    <property type="match status" value="1"/>
</dbReference>
<organism evidence="5 6">
    <name type="scientific">Aspergillus turcosus</name>
    <dbReference type="NCBI Taxonomy" id="1245748"/>
    <lineage>
        <taxon>Eukaryota</taxon>
        <taxon>Fungi</taxon>
        <taxon>Dikarya</taxon>
        <taxon>Ascomycota</taxon>
        <taxon>Pezizomycotina</taxon>
        <taxon>Eurotiomycetes</taxon>
        <taxon>Eurotiomycetidae</taxon>
        <taxon>Eurotiales</taxon>
        <taxon>Aspergillaceae</taxon>
        <taxon>Aspergillus</taxon>
        <taxon>Aspergillus subgen. Fumigati</taxon>
    </lineage>
</organism>
<feature type="domain" description="INO80 complex subunit 3-like middle region" evidence="4">
    <location>
        <begin position="241"/>
        <end position="339"/>
    </location>
</feature>
<dbReference type="OrthoDB" id="1650at2759"/>
<dbReference type="GO" id="GO:0031011">
    <property type="term" value="C:Ino80 complex"/>
    <property type="evidence" value="ECO:0007669"/>
    <property type="project" value="InterPro"/>
</dbReference>
<keyword evidence="1" id="KW-0175">Coiled coil</keyword>
<dbReference type="GO" id="GO:0006338">
    <property type="term" value="P:chromatin remodeling"/>
    <property type="evidence" value="ECO:0007669"/>
    <property type="project" value="InterPro"/>
</dbReference>
<feature type="coiled-coil region" evidence="1">
    <location>
        <begin position="136"/>
        <end position="163"/>
    </location>
</feature>
<feature type="compositionally biased region" description="Polar residues" evidence="2">
    <location>
        <begin position="33"/>
        <end position="46"/>
    </location>
</feature>
<feature type="domain" description="INO80 complex subunit 3 N-terminal" evidence="3">
    <location>
        <begin position="113"/>
        <end position="182"/>
    </location>
</feature>
<evidence type="ECO:0000256" key="2">
    <source>
        <dbReference type="SAM" id="MobiDB-lite"/>
    </source>
</evidence>
<comment type="caution">
    <text evidence="5">The sequence shown here is derived from an EMBL/GenBank/DDBJ whole genome shotgun (WGS) entry which is preliminary data.</text>
</comment>
<name>A0A421DI23_9EURO</name>
<dbReference type="STRING" id="1245748.A0A421DI23"/>
<evidence type="ECO:0000313" key="6">
    <source>
        <dbReference type="Proteomes" id="UP000215289"/>
    </source>
</evidence>
<evidence type="ECO:0008006" key="7">
    <source>
        <dbReference type="Google" id="ProtNLM"/>
    </source>
</evidence>
<evidence type="ECO:0000259" key="4">
    <source>
        <dbReference type="Pfam" id="PF24244"/>
    </source>
</evidence>
<keyword evidence="6" id="KW-1185">Reference proteome</keyword>
<evidence type="ECO:0000256" key="1">
    <source>
        <dbReference type="SAM" id="Coils"/>
    </source>
</evidence>
<reference evidence="5 6" key="1">
    <citation type="submission" date="2018-08" db="EMBL/GenBank/DDBJ databases">
        <title>Draft genome sequences of two Aspergillus turcosus clinical strains isolated from bronchoalveolar lavage fluid: one azole-susceptible and the other azole-resistant.</title>
        <authorList>
            <person name="Parent-Michaud M."/>
            <person name="Dufresne P.J."/>
            <person name="Fournier E."/>
            <person name="Martineau C."/>
            <person name="Moreira S."/>
            <person name="Perkins V."/>
            <person name="De Repentigny L."/>
            <person name="Dufresne S.F."/>
        </authorList>
    </citation>
    <scope>NUCLEOTIDE SEQUENCE [LARGE SCALE GENOMIC DNA]</scope>
    <source>
        <strain evidence="5">HMR AF 1038</strain>
    </source>
</reference>
<dbReference type="Pfam" id="PF14612">
    <property type="entry name" value="Ino80_Iec3"/>
    <property type="match status" value="1"/>
</dbReference>
<dbReference type="AlphaFoldDB" id="A0A421DI23"/>
<protein>
    <recommendedName>
        <fullName evidence="7">IEC3 subunit of the Ino80 complex, chromatin re-modelling-domain-containing protein</fullName>
    </recommendedName>
</protein>
<dbReference type="Proteomes" id="UP000215289">
    <property type="component" value="Unassembled WGS sequence"/>
</dbReference>
<sequence length="429" mass="48589">MNRQKRLKLFTAGKNTRRRNNLSLRTSDLATARNHSSTQRDQPPSTPSLAFSAFIWHSPFYHQPSISHLHYFVEYASPVQFRCDMSQRNEDSRSVAESLPDESTSAPTKQSYRSFKKKYAKLKVKFELGMKESESLIREELRIEDLSKRIQEQNDQLLEVLLEFNESLHVPANQRFDLSAPGDTSFLPTPERSPMYVDSATAKSILKDAKAQMAAGTMTLEAYRTLEEDIKRGNAFAPRMHYTALKKVPHTAVPPARPDSSTDISLEEKLGYLTPEHETEYYLSMDAKLGDEAAALELSRIPEKPSFAERERELALRNPVSVYNWLRRNQPHIFLQDNENASEKSGSRPTNVRASKRATQPRKEEEAYDEDGVLMDTGPTPGSTKGKRKRDDDTGYRPKGGSSRPSKKKKDDTNSNAKRTSKRSSGVGA</sequence>
<evidence type="ECO:0000259" key="3">
    <source>
        <dbReference type="Pfam" id="PF14612"/>
    </source>
</evidence>
<dbReference type="InterPro" id="IPR055449">
    <property type="entry name" value="Iec3-like_M"/>
</dbReference>
<feature type="region of interest" description="Disordered" evidence="2">
    <location>
        <begin position="336"/>
        <end position="429"/>
    </location>
</feature>
<evidence type="ECO:0000313" key="5">
    <source>
        <dbReference type="EMBL" id="RLM01784.1"/>
    </source>
</evidence>
<gene>
    <name evidence="5" type="ORF">CFD26_108319</name>
</gene>
<dbReference type="InterPro" id="IPR032742">
    <property type="entry name" value="Iec3_N"/>
</dbReference>
<feature type="region of interest" description="Disordered" evidence="2">
    <location>
        <begin position="12"/>
        <end position="46"/>
    </location>
</feature>
<accession>A0A421DI23</accession>
<proteinExistence type="predicted"/>